<dbReference type="SUPFAM" id="SSF48726">
    <property type="entry name" value="Immunoglobulin"/>
    <property type="match status" value="1"/>
</dbReference>
<dbReference type="Proteomes" id="UP000606786">
    <property type="component" value="Unassembled WGS sequence"/>
</dbReference>
<comment type="caution">
    <text evidence="3">The sequence shown here is derived from an EMBL/GenBank/DDBJ whole genome shotgun (WGS) entry which is preliminary data.</text>
</comment>
<dbReference type="PROSITE" id="PS50835">
    <property type="entry name" value="IG_LIKE"/>
    <property type="match status" value="2"/>
</dbReference>
<evidence type="ECO:0000313" key="3">
    <source>
        <dbReference type="EMBL" id="CAD6992312.1"/>
    </source>
</evidence>
<reference evidence="3" key="1">
    <citation type="submission" date="2020-11" db="EMBL/GenBank/DDBJ databases">
        <authorList>
            <person name="Whitehead M."/>
        </authorList>
    </citation>
    <scope>NUCLEOTIDE SEQUENCE</scope>
    <source>
        <strain evidence="3">EGII</strain>
    </source>
</reference>
<dbReference type="InterPro" id="IPR052615">
    <property type="entry name" value="FGFRL"/>
</dbReference>
<feature type="domain" description="Ig-like" evidence="2">
    <location>
        <begin position="162"/>
        <end position="276"/>
    </location>
</feature>
<feature type="transmembrane region" description="Helical" evidence="1">
    <location>
        <begin position="12"/>
        <end position="35"/>
    </location>
</feature>
<dbReference type="AlphaFoldDB" id="A0A811TZU8"/>
<feature type="domain" description="Ig-like" evidence="2">
    <location>
        <begin position="52"/>
        <end position="125"/>
    </location>
</feature>
<dbReference type="SMART" id="SM00409">
    <property type="entry name" value="IG"/>
    <property type="match status" value="2"/>
</dbReference>
<dbReference type="InterPro" id="IPR007110">
    <property type="entry name" value="Ig-like_dom"/>
</dbReference>
<dbReference type="InterPro" id="IPR003599">
    <property type="entry name" value="Ig_sub"/>
</dbReference>
<accession>A0A811TZU8</accession>
<feature type="transmembrane region" description="Helical" evidence="1">
    <location>
        <begin position="304"/>
        <end position="326"/>
    </location>
</feature>
<gene>
    <name evidence="3" type="ORF">CCAP1982_LOCUS1180</name>
</gene>
<evidence type="ECO:0000256" key="1">
    <source>
        <dbReference type="SAM" id="Phobius"/>
    </source>
</evidence>
<keyword evidence="1" id="KW-1133">Transmembrane helix</keyword>
<name>A0A811TZU8_CERCA</name>
<dbReference type="OrthoDB" id="6244905at2759"/>
<evidence type="ECO:0000259" key="2">
    <source>
        <dbReference type="PROSITE" id="PS50835"/>
    </source>
</evidence>
<evidence type="ECO:0000313" key="4">
    <source>
        <dbReference type="Proteomes" id="UP000606786"/>
    </source>
</evidence>
<dbReference type="Gene3D" id="2.60.40.10">
    <property type="entry name" value="Immunoglobulins"/>
    <property type="match status" value="1"/>
</dbReference>
<keyword evidence="1" id="KW-0472">Membrane</keyword>
<dbReference type="InterPro" id="IPR036179">
    <property type="entry name" value="Ig-like_dom_sf"/>
</dbReference>
<dbReference type="InterPro" id="IPR013783">
    <property type="entry name" value="Ig-like_fold"/>
</dbReference>
<organism evidence="3 4">
    <name type="scientific">Ceratitis capitata</name>
    <name type="common">Mediterranean fruit fly</name>
    <name type="synonym">Tephritis capitata</name>
    <dbReference type="NCBI Taxonomy" id="7213"/>
    <lineage>
        <taxon>Eukaryota</taxon>
        <taxon>Metazoa</taxon>
        <taxon>Ecdysozoa</taxon>
        <taxon>Arthropoda</taxon>
        <taxon>Hexapoda</taxon>
        <taxon>Insecta</taxon>
        <taxon>Pterygota</taxon>
        <taxon>Neoptera</taxon>
        <taxon>Endopterygota</taxon>
        <taxon>Diptera</taxon>
        <taxon>Brachycera</taxon>
        <taxon>Muscomorpha</taxon>
        <taxon>Tephritoidea</taxon>
        <taxon>Tephritidae</taxon>
        <taxon>Ceratitis</taxon>
        <taxon>Ceratitis</taxon>
    </lineage>
</organism>
<dbReference type="PANTHER" id="PTHR19890">
    <property type="entry name" value="FIBROBLAST GROWTH FACTOR RECEPTOR"/>
    <property type="match status" value="1"/>
</dbReference>
<proteinExistence type="predicted"/>
<protein>
    <submittedName>
        <fullName evidence="3">(Mediterranean fruit fly) hypothetical protein</fullName>
    </submittedName>
</protein>
<keyword evidence="4" id="KW-1185">Reference proteome</keyword>
<dbReference type="PANTHER" id="PTHR19890:SF10">
    <property type="entry name" value="FIBROBLAST GROWTH FACTOR RECEPTOR-LIKE 1"/>
    <property type="match status" value="1"/>
</dbReference>
<keyword evidence="1" id="KW-0812">Transmembrane</keyword>
<dbReference type="EMBL" id="CAJHJT010000001">
    <property type="protein sequence ID" value="CAD6992312.1"/>
    <property type="molecule type" value="Genomic_DNA"/>
</dbReference>
<sequence length="353" mass="41259">MTKEFIMDSSDRLKYFIAIFTSVTFIPGWVFGLYLDYAVLKENAELIHQRAGYDVRLQCGIKGLVKENNMAETKIYWFFKQFCGKVVDHTDCHDWLQIPCEENFCKSELLLRNITEEYSGLYKCTSIPLERKSGQVLDVQLVRTYQLDVKTKSTAILQFIDPYLMNKTAVVNDQVVLQCRIYCEEHPTIKWFRRISTSLPNGLEYITDSGDKFNTHFVNYNGHIYELLHRAREKFIGDGIFLSKLILNEVRARDEGFYACAAISNHGFIIREAYLEVNFPEDTKYLANYSVNEDAYTDPSDFCMLFFMPLGLVLFPSLVWASYLIYKRYLVRAETKTEVKIYSEDFREAVNML</sequence>